<protein>
    <submittedName>
        <fullName evidence="3">Carbamoyl-phosphate synthase large subunit</fullName>
    </submittedName>
</protein>
<proteinExistence type="predicted"/>
<organism evidence="3 4">
    <name type="scientific">Algoriphagus boseongensis</name>
    <dbReference type="NCBI Taxonomy" id="1442587"/>
    <lineage>
        <taxon>Bacteria</taxon>
        <taxon>Pseudomonadati</taxon>
        <taxon>Bacteroidota</taxon>
        <taxon>Cytophagia</taxon>
        <taxon>Cytophagales</taxon>
        <taxon>Cyclobacteriaceae</taxon>
        <taxon>Algoriphagus</taxon>
    </lineage>
</organism>
<sequence>MRRINVLLISTGSLVGQNLLEIFRDSRSHFYLAGTNCLEDFHGKSELDQFFLSPLTNSEAFIPFLKSCFDSFQPDLIIPCRDEEAVLLAKMSEKDPYLKSKISLTDAGLAEKFEDKFQSHQLCQMLDLPFAKTVLMEKIKEGFDFEFPVIVKPKKGFASKGVRILIKENQLKSLNSQKDFILQEYLGESQNPLSQMEEFQHIGFPLHFSFEEIKYSIQIHLAKRLEDSSWFIGRHLMKNGVSFEVERWVNPDLEQIAKDSLGKFHPLGFRGPLNIQLQRDRNGSFKIFEFNSRFTGATHARYLLGYNELEPVLRDQVGYSPFETPKNSIVKARKVFQTIGISSL</sequence>
<keyword evidence="1" id="KW-0067">ATP-binding</keyword>
<dbReference type="OrthoDB" id="650389at2"/>
<dbReference type="AlphaFoldDB" id="A0A4R6T433"/>
<evidence type="ECO:0000313" key="3">
    <source>
        <dbReference type="EMBL" id="TDQ16522.1"/>
    </source>
</evidence>
<dbReference type="InterPro" id="IPR011761">
    <property type="entry name" value="ATP-grasp"/>
</dbReference>
<comment type="caution">
    <text evidence="3">The sequence shown here is derived from an EMBL/GenBank/DDBJ whole genome shotgun (WGS) entry which is preliminary data.</text>
</comment>
<dbReference type="Proteomes" id="UP000294535">
    <property type="component" value="Unassembled WGS sequence"/>
</dbReference>
<keyword evidence="4" id="KW-1185">Reference proteome</keyword>
<feature type="domain" description="ATP-grasp" evidence="2">
    <location>
        <begin position="120"/>
        <end position="317"/>
    </location>
</feature>
<gene>
    <name evidence="3" type="ORF">DFQ04_2640</name>
</gene>
<accession>A0A4R6T433</accession>
<dbReference type="GO" id="GO:0005524">
    <property type="term" value="F:ATP binding"/>
    <property type="evidence" value="ECO:0007669"/>
    <property type="project" value="UniProtKB-UniRule"/>
</dbReference>
<dbReference type="SUPFAM" id="SSF56059">
    <property type="entry name" value="Glutathione synthetase ATP-binding domain-like"/>
    <property type="match status" value="1"/>
</dbReference>
<evidence type="ECO:0000256" key="1">
    <source>
        <dbReference type="PROSITE-ProRule" id="PRU00409"/>
    </source>
</evidence>
<dbReference type="Gene3D" id="3.40.50.20">
    <property type="match status" value="1"/>
</dbReference>
<dbReference type="RefSeq" id="WP_133556525.1">
    <property type="nucleotide sequence ID" value="NZ_SNYF01000007.1"/>
</dbReference>
<dbReference type="Gene3D" id="3.30.1490.20">
    <property type="entry name" value="ATP-grasp fold, A domain"/>
    <property type="match status" value="1"/>
</dbReference>
<evidence type="ECO:0000259" key="2">
    <source>
        <dbReference type="PROSITE" id="PS50975"/>
    </source>
</evidence>
<dbReference type="InterPro" id="IPR013815">
    <property type="entry name" value="ATP_grasp_subdomain_1"/>
</dbReference>
<evidence type="ECO:0000313" key="4">
    <source>
        <dbReference type="Proteomes" id="UP000294535"/>
    </source>
</evidence>
<reference evidence="3 4" key="1">
    <citation type="submission" date="2019-03" db="EMBL/GenBank/DDBJ databases">
        <title>Genomic Encyclopedia of Type Strains, Phase III (KMG-III): the genomes of soil and plant-associated and newly described type strains.</title>
        <authorList>
            <person name="Whitman W."/>
        </authorList>
    </citation>
    <scope>NUCLEOTIDE SEQUENCE [LARGE SCALE GENOMIC DNA]</scope>
    <source>
        <strain evidence="3 4">CECT 8446</strain>
    </source>
</reference>
<dbReference type="PROSITE" id="PS50975">
    <property type="entry name" value="ATP_GRASP"/>
    <property type="match status" value="1"/>
</dbReference>
<keyword evidence="1" id="KW-0547">Nucleotide-binding</keyword>
<dbReference type="EMBL" id="SNYF01000007">
    <property type="protein sequence ID" value="TDQ16522.1"/>
    <property type="molecule type" value="Genomic_DNA"/>
</dbReference>
<name>A0A4R6T433_9BACT</name>
<dbReference type="Gene3D" id="3.30.470.20">
    <property type="entry name" value="ATP-grasp fold, B domain"/>
    <property type="match status" value="1"/>
</dbReference>
<dbReference type="GO" id="GO:0046872">
    <property type="term" value="F:metal ion binding"/>
    <property type="evidence" value="ECO:0007669"/>
    <property type="project" value="InterPro"/>
</dbReference>